<feature type="domain" description="NACHT N-terminal Helical" evidence="2">
    <location>
        <begin position="70"/>
        <end position="228"/>
    </location>
</feature>
<dbReference type="InterPro" id="IPR051082">
    <property type="entry name" value="Pentapeptide-BTB/POZ_domain"/>
</dbReference>
<sequence>MLFAMDNPNTLEIKIDASLANKTFKLFKKLAINSFNIVEIVLKKDIKKGIETLKDITTTDTRFDTPEKKLAFELITEALKKAIQKLREEVFKEYSINTTLLTENKAYHKLINQQEVVFQEGFVIDGSFFKQPKQFALLAPLQELLQELFEAVGLKAKNALNLSLELKEYFVIELHRYWREHAIALKPLDTYFNSPFSSTVENILEWQEYNIKLRRAANSTVFDDSVTLADLYISLRGYYLIKEESEDYLDKDSFIQHVIMVEDSLDEWLTQDKNEDHIRVISGGPGRGKSTLCKIWAAKLTEQVKDWQVLYLPFHLLSLKDSLEQMIEEYLKLPHLPFTQSPLMRLKGSNNKLLLIFDGLDELSAQNLQTADIVRQFIDELRHKLNSYNYDQLHLKVLLTGRDLVIQQCQKIFKTEPQFIHLLPYFIPSKNRHETPYFANYPIQDPNKLLDIDQRNSWWSQYGSQKNESFRNMPEELTALPHLDDITAEPLLNYLVAITWRSDPKIFNQDTNLNTIYEKLISDVYERDYAPKTTHHLNKKIGTKKDFLAILEMIGLAAWQGGNTRATTAEAIDHFIDQIGSRKLKQQFKQYKDNPNTNTDRLFLAFYFKESTKNSAGVPSFEFTHKSFGEYLTARGIISLLKKCNRRFIKFQQDEDEDSRPFESKEAIMELLQISNYPIDGDLSEFIKNEIALMNETDPKRLDTFHDNLCIWINYASQEIETIDQLIPSSQYHLSWNTKLKIHRNLEEMLMIIRISCTEILDKNSYLNFDLQSWCKRTTFFNSNSIGLGSLYQISLQEANLEEANLQKVDLYRSDLQNANLMLSDLRGADLMLSNLQRADFRGADLQETNLQGANLQGANLQQANLERANLQQAQLIGANLRETQLQRTNLLGANLQGANLMLADLREADLLEANLQRVNFHVANLREAYLEKANLQGVNLREADLQGANLREADLQGADFKNAFFDISTLSTAKTLYQSTGLSKKQKEELLELRPDIFDKPKED</sequence>
<dbReference type="Pfam" id="PF00805">
    <property type="entry name" value="Pentapeptide"/>
    <property type="match status" value="4"/>
</dbReference>
<dbReference type="Pfam" id="PF05729">
    <property type="entry name" value="NACHT"/>
    <property type="match status" value="1"/>
</dbReference>
<dbReference type="EMBL" id="AP026867">
    <property type="protein sequence ID" value="BDS12781.1"/>
    <property type="molecule type" value="Genomic_DNA"/>
</dbReference>
<dbReference type="Gene3D" id="2.160.20.80">
    <property type="entry name" value="E3 ubiquitin-protein ligase SopA"/>
    <property type="match status" value="1"/>
</dbReference>
<dbReference type="PANTHER" id="PTHR14136">
    <property type="entry name" value="BTB_POZ DOMAIN-CONTAINING PROTEIN KCTD9"/>
    <property type="match status" value="1"/>
</dbReference>
<evidence type="ECO:0000259" key="1">
    <source>
        <dbReference type="Pfam" id="PF05729"/>
    </source>
</evidence>
<dbReference type="KEGG" id="aup:AsAng_0035060"/>
<dbReference type="InterPro" id="IPR027417">
    <property type="entry name" value="P-loop_NTPase"/>
</dbReference>
<feature type="domain" description="NACHT" evidence="1">
    <location>
        <begin position="280"/>
        <end position="380"/>
    </location>
</feature>
<dbReference type="InterPro" id="IPR007111">
    <property type="entry name" value="NACHT_NTPase"/>
</dbReference>
<dbReference type="SUPFAM" id="SSF141571">
    <property type="entry name" value="Pentapeptide repeat-like"/>
    <property type="match status" value="1"/>
</dbReference>
<evidence type="ECO:0000313" key="3">
    <source>
        <dbReference type="EMBL" id="BDS12781.1"/>
    </source>
</evidence>
<gene>
    <name evidence="3" type="ORF">AsAng_0035060</name>
</gene>
<keyword evidence="4" id="KW-1185">Reference proteome</keyword>
<dbReference type="PANTHER" id="PTHR14136:SF17">
    <property type="entry name" value="BTB_POZ DOMAIN-CONTAINING PROTEIN KCTD9"/>
    <property type="match status" value="1"/>
</dbReference>
<reference evidence="3" key="1">
    <citation type="submission" date="2022-09" db="EMBL/GenBank/DDBJ databases">
        <title>Aureispira anguillicida sp. nov., isolated from Leptocephalus of Japanese eel Anguilla japonica.</title>
        <authorList>
            <person name="Yuasa K."/>
            <person name="Mekata T."/>
            <person name="Ikunari K."/>
        </authorList>
    </citation>
    <scope>NUCLEOTIDE SEQUENCE</scope>
    <source>
        <strain evidence="3">EL160426</strain>
    </source>
</reference>
<accession>A0A915YGX4</accession>
<dbReference type="SUPFAM" id="SSF52540">
    <property type="entry name" value="P-loop containing nucleoside triphosphate hydrolases"/>
    <property type="match status" value="1"/>
</dbReference>
<proteinExistence type="predicted"/>
<protein>
    <submittedName>
        <fullName evidence="3">Pentapeptide repeat-containing protein</fullName>
    </submittedName>
</protein>
<dbReference type="InterPro" id="IPR001646">
    <property type="entry name" value="5peptide_repeat"/>
</dbReference>
<dbReference type="Pfam" id="PF22735">
    <property type="entry name" value="NNH3"/>
    <property type="match status" value="1"/>
</dbReference>
<dbReference type="AlphaFoldDB" id="A0A915YGX4"/>
<evidence type="ECO:0000313" key="4">
    <source>
        <dbReference type="Proteomes" id="UP001060919"/>
    </source>
</evidence>
<name>A0A915YGX4_9BACT</name>
<dbReference type="Gene3D" id="3.40.50.300">
    <property type="entry name" value="P-loop containing nucleotide triphosphate hydrolases"/>
    <property type="match status" value="1"/>
</dbReference>
<dbReference type="Proteomes" id="UP001060919">
    <property type="component" value="Chromosome"/>
</dbReference>
<organism evidence="3 4">
    <name type="scientific">Aureispira anguillae</name>
    <dbReference type="NCBI Taxonomy" id="2864201"/>
    <lineage>
        <taxon>Bacteria</taxon>
        <taxon>Pseudomonadati</taxon>
        <taxon>Bacteroidota</taxon>
        <taxon>Saprospiria</taxon>
        <taxon>Saprospirales</taxon>
        <taxon>Saprospiraceae</taxon>
        <taxon>Aureispira</taxon>
    </lineage>
</organism>
<dbReference type="InterPro" id="IPR054568">
    <property type="entry name" value="NNH3"/>
</dbReference>
<evidence type="ECO:0000259" key="2">
    <source>
        <dbReference type="Pfam" id="PF22735"/>
    </source>
</evidence>